<dbReference type="AlphaFoldDB" id="G5HA07"/>
<dbReference type="STRING" id="742725.HMPREF9450_01472"/>
<protein>
    <submittedName>
        <fullName evidence="1">Uncharacterized protein</fullName>
    </submittedName>
</protein>
<organism evidence="1 2">
    <name type="scientific">Alistipes indistinctus YIT 12060</name>
    <dbReference type="NCBI Taxonomy" id="742725"/>
    <lineage>
        <taxon>Bacteria</taxon>
        <taxon>Pseudomonadati</taxon>
        <taxon>Bacteroidota</taxon>
        <taxon>Bacteroidia</taxon>
        <taxon>Bacteroidales</taxon>
        <taxon>Rikenellaceae</taxon>
        <taxon>Alistipes</taxon>
    </lineage>
</organism>
<dbReference type="HOGENOM" id="CLU_2969079_0_0_10"/>
<gene>
    <name evidence="1" type="ORF">HMPREF9450_01472</name>
</gene>
<evidence type="ECO:0000313" key="2">
    <source>
        <dbReference type="Proteomes" id="UP000006008"/>
    </source>
</evidence>
<proteinExistence type="predicted"/>
<comment type="caution">
    <text evidence="1">The sequence shown here is derived from an EMBL/GenBank/DDBJ whole genome shotgun (WGS) entry which is preliminary data.</text>
</comment>
<name>G5HA07_9BACT</name>
<dbReference type="Proteomes" id="UP000006008">
    <property type="component" value="Unassembled WGS sequence"/>
</dbReference>
<keyword evidence="2" id="KW-1185">Reference proteome</keyword>
<accession>G5HA07</accession>
<dbReference type="EMBL" id="ADLD01000013">
    <property type="protein sequence ID" value="EHB91423.1"/>
    <property type="molecule type" value="Genomic_DNA"/>
</dbReference>
<reference evidence="1 2" key="1">
    <citation type="submission" date="2011-08" db="EMBL/GenBank/DDBJ databases">
        <title>The Genome Sequence of Alistipes indistinctus YIT 12060.</title>
        <authorList>
            <consortium name="The Broad Institute Genome Sequencing Platform"/>
            <person name="Earl A."/>
            <person name="Ward D."/>
            <person name="Feldgarden M."/>
            <person name="Gevers D."/>
            <person name="Morotomi M."/>
            <person name="Young S.K."/>
            <person name="Zeng Q."/>
            <person name="Gargeya S."/>
            <person name="Fitzgerald M."/>
            <person name="Haas B."/>
            <person name="Abouelleil A."/>
            <person name="Alvarado L."/>
            <person name="Arachchi H.M."/>
            <person name="Berlin A."/>
            <person name="Brown A."/>
            <person name="Chapman S.B."/>
            <person name="Chen Z."/>
            <person name="Dunbar C."/>
            <person name="Freedman E."/>
            <person name="Gearin G."/>
            <person name="Gellesch M."/>
            <person name="Goldberg J."/>
            <person name="Griggs A."/>
            <person name="Gujja S."/>
            <person name="Heiman D."/>
            <person name="Howarth C."/>
            <person name="Larson L."/>
            <person name="Lui A."/>
            <person name="MacDonald P.J.P."/>
            <person name="Montmayeur A."/>
            <person name="Murphy C."/>
            <person name="Neiman D."/>
            <person name="Pearson M."/>
            <person name="Priest M."/>
            <person name="Roberts A."/>
            <person name="Saif S."/>
            <person name="Shea T."/>
            <person name="Shenoy N."/>
            <person name="Sisk P."/>
            <person name="Stolte C."/>
            <person name="Sykes S."/>
            <person name="Wortman J."/>
            <person name="Nusbaum C."/>
            <person name="Birren B."/>
        </authorList>
    </citation>
    <scope>NUCLEOTIDE SEQUENCE [LARGE SCALE GENOMIC DNA]</scope>
    <source>
        <strain evidence="1 2">YIT 12060</strain>
    </source>
</reference>
<sequence>MLQPSRAPEFVRLGYDAAEGGMGQVIGQDQGGRCEQQHAELSGAPCCGCYSVIAIIKR</sequence>
<evidence type="ECO:0000313" key="1">
    <source>
        <dbReference type="EMBL" id="EHB91423.1"/>
    </source>
</evidence>